<sequence length="234" mass="26391">MGRLLYSLQLAARATNESHVPAQQGPPEDENPIPPVPHQPPTRPNRLPLDAHPFFRHLNEEEISLQFAARANESHVPAQQGPEDDIPIPPVPYQPPTHPNRLPLDAHPFFRHLNEEEISGPRTVPRRLDTAYNEPEISDEELLRLDPRQFRLEVVETTIRITLLEEEIDQIGSALQFLAMEGTEAARRRQQLAARGRAISALVGCLKNRLDLLQIMAGLVESGQAMRRDLARVV</sequence>
<comment type="caution">
    <text evidence="2">The sequence shown here is derived from an EMBL/GenBank/DDBJ whole genome shotgun (WGS) entry which is preliminary data.</text>
</comment>
<feature type="compositionally biased region" description="Pro residues" evidence="1">
    <location>
        <begin position="32"/>
        <end position="43"/>
    </location>
</feature>
<evidence type="ECO:0000313" key="3">
    <source>
        <dbReference type="Proteomes" id="UP001163846"/>
    </source>
</evidence>
<keyword evidence="3" id="KW-1185">Reference proteome</keyword>
<accession>A0AA38P538</accession>
<evidence type="ECO:0000256" key="1">
    <source>
        <dbReference type="SAM" id="MobiDB-lite"/>
    </source>
</evidence>
<protein>
    <submittedName>
        <fullName evidence="2">Uncharacterized protein</fullName>
    </submittedName>
</protein>
<feature type="region of interest" description="Disordered" evidence="1">
    <location>
        <begin position="15"/>
        <end position="48"/>
    </location>
</feature>
<organism evidence="2 3">
    <name type="scientific">Lentinula raphanica</name>
    <dbReference type="NCBI Taxonomy" id="153919"/>
    <lineage>
        <taxon>Eukaryota</taxon>
        <taxon>Fungi</taxon>
        <taxon>Dikarya</taxon>
        <taxon>Basidiomycota</taxon>
        <taxon>Agaricomycotina</taxon>
        <taxon>Agaricomycetes</taxon>
        <taxon>Agaricomycetidae</taxon>
        <taxon>Agaricales</taxon>
        <taxon>Marasmiineae</taxon>
        <taxon>Omphalotaceae</taxon>
        <taxon>Lentinula</taxon>
    </lineage>
</organism>
<reference evidence="2" key="1">
    <citation type="submission" date="2022-08" db="EMBL/GenBank/DDBJ databases">
        <authorList>
            <consortium name="DOE Joint Genome Institute"/>
            <person name="Min B."/>
            <person name="Riley R."/>
            <person name="Sierra-Patev S."/>
            <person name="Naranjo-Ortiz M."/>
            <person name="Looney B."/>
            <person name="Konkel Z."/>
            <person name="Slot J.C."/>
            <person name="Sakamoto Y."/>
            <person name="Steenwyk J.L."/>
            <person name="Rokas A."/>
            <person name="Carro J."/>
            <person name="Camarero S."/>
            <person name="Ferreira P."/>
            <person name="Molpeceres G."/>
            <person name="Ruiz-Duenas F.J."/>
            <person name="Serrano A."/>
            <person name="Henrissat B."/>
            <person name="Drula E."/>
            <person name="Hughes K.W."/>
            <person name="Mata J.L."/>
            <person name="Ishikawa N.K."/>
            <person name="Vargas-Isla R."/>
            <person name="Ushijima S."/>
            <person name="Smith C.A."/>
            <person name="Ahrendt S."/>
            <person name="Andreopoulos W."/>
            <person name="He G."/>
            <person name="Labutti K."/>
            <person name="Lipzen A."/>
            <person name="Ng V."/>
            <person name="Sandor L."/>
            <person name="Barry K."/>
            <person name="Martinez A.T."/>
            <person name="Xiao Y."/>
            <person name="Gibbons J.G."/>
            <person name="Terashima K."/>
            <person name="Hibbett D.S."/>
            <person name="Grigoriev I.V."/>
        </authorList>
    </citation>
    <scope>NUCLEOTIDE SEQUENCE</scope>
    <source>
        <strain evidence="2">TFB9207</strain>
    </source>
</reference>
<evidence type="ECO:0000313" key="2">
    <source>
        <dbReference type="EMBL" id="KAJ3836366.1"/>
    </source>
</evidence>
<proteinExistence type="predicted"/>
<name>A0AA38P538_9AGAR</name>
<gene>
    <name evidence="2" type="ORF">F5878DRAFT_711493</name>
</gene>
<dbReference type="AlphaFoldDB" id="A0AA38P538"/>
<dbReference type="Proteomes" id="UP001163846">
    <property type="component" value="Unassembled WGS sequence"/>
</dbReference>
<dbReference type="EMBL" id="MU806326">
    <property type="protein sequence ID" value="KAJ3836366.1"/>
    <property type="molecule type" value="Genomic_DNA"/>
</dbReference>